<comment type="caution">
    <text evidence="2">The sequence shown here is derived from an EMBL/GenBank/DDBJ whole genome shotgun (WGS) entry which is preliminary data.</text>
</comment>
<feature type="region of interest" description="Disordered" evidence="1">
    <location>
        <begin position="46"/>
        <end position="65"/>
    </location>
</feature>
<dbReference type="AlphaFoldDB" id="A0A6M0RQY6"/>
<dbReference type="RefSeq" id="WP_250565878.1">
    <property type="nucleotide sequence ID" value="NZ_QXHD01000004.1"/>
</dbReference>
<sequence length="186" mass="20691">MGSTLRFQVLAVSPAPLFNPQQNFPPLAEWPPQVPSVKERNAFDIDQENSISPPQLVYTNTPDTDVENYNVSEDIYRDEEFPAEEAVILDDASSPIPATFNEKDAVRDITNEVFEEESLPPVVSTNRGELTPEPGFIDEPPADYTIPLTETPSWFNKQPASESQFEDGPIIIAPEEPIQSSDLLSD</sequence>
<reference evidence="2 3" key="1">
    <citation type="journal article" date="2020" name="Microb. Ecol.">
        <title>Ecogenomics of the Marine Benthic Filamentous Cyanobacterium Adonisia.</title>
        <authorList>
            <person name="Walter J.M."/>
            <person name="Coutinho F.H."/>
            <person name="Leomil L."/>
            <person name="Hargreaves P.I."/>
            <person name="Campeao M.E."/>
            <person name="Vieira V.V."/>
            <person name="Silva B.S."/>
            <person name="Fistarol G.O."/>
            <person name="Salomon P.S."/>
            <person name="Sawabe T."/>
            <person name="Mino S."/>
            <person name="Hosokawa M."/>
            <person name="Miyashita H."/>
            <person name="Maruyama F."/>
            <person name="van Verk M.C."/>
            <person name="Dutilh B.E."/>
            <person name="Thompson C.C."/>
            <person name="Thompson F.L."/>
        </authorList>
    </citation>
    <scope>NUCLEOTIDE SEQUENCE [LARGE SCALE GENOMIC DNA]</scope>
    <source>
        <strain evidence="2 3">CCMR0081</strain>
    </source>
</reference>
<evidence type="ECO:0000313" key="2">
    <source>
        <dbReference type="EMBL" id="NEZ58300.1"/>
    </source>
</evidence>
<proteinExistence type="predicted"/>
<feature type="compositionally biased region" description="Polar residues" evidence="1">
    <location>
        <begin position="148"/>
        <end position="163"/>
    </location>
</feature>
<keyword evidence="3" id="KW-1185">Reference proteome</keyword>
<protein>
    <submittedName>
        <fullName evidence="2">Uncharacterized protein</fullName>
    </submittedName>
</protein>
<dbReference type="Proteomes" id="UP000481033">
    <property type="component" value="Unassembled WGS sequence"/>
</dbReference>
<feature type="compositionally biased region" description="Polar residues" evidence="1">
    <location>
        <begin position="48"/>
        <end position="65"/>
    </location>
</feature>
<dbReference type="EMBL" id="QXHD01000004">
    <property type="protein sequence ID" value="NEZ58300.1"/>
    <property type="molecule type" value="Genomic_DNA"/>
</dbReference>
<feature type="region of interest" description="Disordered" evidence="1">
    <location>
        <begin position="117"/>
        <end position="186"/>
    </location>
</feature>
<organism evidence="2 3">
    <name type="scientific">Adonisia turfae CCMR0081</name>
    <dbReference type="NCBI Taxonomy" id="2292702"/>
    <lineage>
        <taxon>Bacteria</taxon>
        <taxon>Bacillati</taxon>
        <taxon>Cyanobacteriota</taxon>
        <taxon>Adonisia</taxon>
        <taxon>Adonisia turfae</taxon>
    </lineage>
</organism>
<gene>
    <name evidence="2" type="ORF">DXZ20_22180</name>
</gene>
<accession>A0A6M0RQY6</accession>
<evidence type="ECO:0000256" key="1">
    <source>
        <dbReference type="SAM" id="MobiDB-lite"/>
    </source>
</evidence>
<evidence type="ECO:0000313" key="3">
    <source>
        <dbReference type="Proteomes" id="UP000481033"/>
    </source>
</evidence>
<name>A0A6M0RQY6_9CYAN</name>